<feature type="transmembrane region" description="Helical" evidence="1">
    <location>
        <begin position="67"/>
        <end position="86"/>
    </location>
</feature>
<keyword evidence="3" id="KW-1185">Reference proteome</keyword>
<evidence type="ECO:0000313" key="3">
    <source>
        <dbReference type="Proteomes" id="UP000759529"/>
    </source>
</evidence>
<keyword evidence="1" id="KW-0472">Membrane</keyword>
<reference evidence="2 3" key="1">
    <citation type="submission" date="2021-02" db="EMBL/GenBank/DDBJ databases">
        <authorList>
            <person name="Jung H.S."/>
            <person name="Chun B.H."/>
            <person name="Jeon C.O."/>
        </authorList>
    </citation>
    <scope>NUCLEOTIDE SEQUENCE [LARGE SCALE GENOMIC DNA]</scope>
    <source>
        <strain evidence="2 3">LMG 25203</strain>
    </source>
</reference>
<gene>
    <name evidence="2" type="ORF">H9X54_013955</name>
</gene>
<protein>
    <submittedName>
        <fullName evidence="2">Uncharacterized protein</fullName>
    </submittedName>
</protein>
<comment type="caution">
    <text evidence="2">The sequence shown here is derived from an EMBL/GenBank/DDBJ whole genome shotgun (WGS) entry which is preliminary data.</text>
</comment>
<dbReference type="RefSeq" id="WP_187656518.1">
    <property type="nucleotide sequence ID" value="NZ_JACSOD020000503.1"/>
</dbReference>
<evidence type="ECO:0000256" key="1">
    <source>
        <dbReference type="SAM" id="Phobius"/>
    </source>
</evidence>
<proteinExistence type="predicted"/>
<accession>A0ABS2D1T5</accession>
<feature type="transmembrane region" description="Helical" evidence="1">
    <location>
        <begin position="7"/>
        <end position="25"/>
    </location>
</feature>
<name>A0ABS2D1T5_9FLAO</name>
<dbReference type="Proteomes" id="UP000759529">
    <property type="component" value="Unassembled WGS sequence"/>
</dbReference>
<feature type="transmembrane region" description="Helical" evidence="1">
    <location>
        <begin position="37"/>
        <end position="55"/>
    </location>
</feature>
<organism evidence="2 3">
    <name type="scientific">Flavobacterium macrobrachii</name>
    <dbReference type="NCBI Taxonomy" id="591204"/>
    <lineage>
        <taxon>Bacteria</taxon>
        <taxon>Pseudomonadati</taxon>
        <taxon>Bacteroidota</taxon>
        <taxon>Flavobacteriia</taxon>
        <taxon>Flavobacteriales</taxon>
        <taxon>Flavobacteriaceae</taxon>
        <taxon>Flavobacterium</taxon>
    </lineage>
</organism>
<keyword evidence="1" id="KW-0812">Transmembrane</keyword>
<dbReference type="EMBL" id="JACSOD020000503">
    <property type="protein sequence ID" value="MBM6500395.1"/>
    <property type="molecule type" value="Genomic_DNA"/>
</dbReference>
<keyword evidence="1" id="KW-1133">Transmembrane helix</keyword>
<feature type="transmembrane region" description="Helical" evidence="1">
    <location>
        <begin position="92"/>
        <end position="112"/>
    </location>
</feature>
<sequence length="121" mass="13377">MKILHLNVLGIFLILISLFISSMIYENGDKNAASMYLLIFSIPFIILSIINCSILKIAERNYSKKTLVITLSFLFPLLSIISIATNDLSLKLVGTVGIIGFGLTNIIWAVSLNELKNKTSN</sequence>
<evidence type="ECO:0000313" key="2">
    <source>
        <dbReference type="EMBL" id="MBM6500395.1"/>
    </source>
</evidence>